<name>A0A1I8ABN5_9BILA</name>
<accession>A0A1I8ABN5</accession>
<sequence>MEYLALSRALATTRRRAPLHSTAARKHLETSGFPRSSIDRIQVAWPNSESRLRGFSPRVDRSRITRRDEVIVFFAASEDVSRGRLPSRASEVSIICFDARPFFIPPPRSFTQRFVRGPLGAEAISLRVPTVDFPEHWPSY</sequence>
<evidence type="ECO:0000313" key="1">
    <source>
        <dbReference type="Proteomes" id="UP000095287"/>
    </source>
</evidence>
<proteinExistence type="predicted"/>
<reference evidence="2" key="1">
    <citation type="submission" date="2016-11" db="UniProtKB">
        <authorList>
            <consortium name="WormBaseParasite"/>
        </authorList>
    </citation>
    <scope>IDENTIFICATION</scope>
</reference>
<protein>
    <submittedName>
        <fullName evidence="2">RNA-binding protein</fullName>
    </submittedName>
</protein>
<evidence type="ECO:0000313" key="2">
    <source>
        <dbReference type="WBParaSite" id="L893_g4087.t1"/>
    </source>
</evidence>
<organism evidence="1 2">
    <name type="scientific">Steinernema glaseri</name>
    <dbReference type="NCBI Taxonomy" id="37863"/>
    <lineage>
        <taxon>Eukaryota</taxon>
        <taxon>Metazoa</taxon>
        <taxon>Ecdysozoa</taxon>
        <taxon>Nematoda</taxon>
        <taxon>Chromadorea</taxon>
        <taxon>Rhabditida</taxon>
        <taxon>Tylenchina</taxon>
        <taxon>Panagrolaimomorpha</taxon>
        <taxon>Strongyloidoidea</taxon>
        <taxon>Steinernematidae</taxon>
        <taxon>Steinernema</taxon>
    </lineage>
</organism>
<dbReference type="Proteomes" id="UP000095287">
    <property type="component" value="Unplaced"/>
</dbReference>
<keyword evidence="1" id="KW-1185">Reference proteome</keyword>
<dbReference type="AlphaFoldDB" id="A0A1I8ABN5"/>
<dbReference type="WBParaSite" id="L893_g4087.t1">
    <property type="protein sequence ID" value="L893_g4087.t1"/>
    <property type="gene ID" value="L893_g4087"/>
</dbReference>